<sequence>MKIKFLAHAAFLLTSDKDTKVLIDPYEPGGFDGALNYQPIDEQVDAIVISHQHADHNYIAPHHQNVTVFDQIGEFKFNDIKILGFHSYHDEEKGKKLGENIIFVIKIDDVTICHLGDLGQKLSVADAELMGEIDVLLL</sequence>
<gene>
    <name evidence="1" type="ORF">S01H4_15618</name>
</gene>
<dbReference type="PANTHER" id="PTHR42967">
    <property type="entry name" value="METAL DEPENDENT HYDROLASE"/>
    <property type="match status" value="1"/>
</dbReference>
<evidence type="ECO:0008006" key="2">
    <source>
        <dbReference type="Google" id="ProtNLM"/>
    </source>
</evidence>
<dbReference type="AlphaFoldDB" id="X1AD66"/>
<accession>X1AD66</accession>
<proteinExistence type="predicted"/>
<dbReference type="Gene3D" id="3.60.15.10">
    <property type="entry name" value="Ribonuclease Z/Hydroxyacylglutathione hydrolase-like"/>
    <property type="match status" value="1"/>
</dbReference>
<dbReference type="Pfam" id="PF13483">
    <property type="entry name" value="Lactamase_B_3"/>
    <property type="match status" value="1"/>
</dbReference>
<dbReference type="PANTHER" id="PTHR42967:SF1">
    <property type="entry name" value="MBL FOLD METALLO-HYDROLASE"/>
    <property type="match status" value="1"/>
</dbReference>
<dbReference type="EMBL" id="BART01006842">
    <property type="protein sequence ID" value="GAG70598.1"/>
    <property type="molecule type" value="Genomic_DNA"/>
</dbReference>
<protein>
    <recommendedName>
        <fullName evidence="2">Metallo-beta-lactamase domain-containing protein</fullName>
    </recommendedName>
</protein>
<organism evidence="1">
    <name type="scientific">marine sediment metagenome</name>
    <dbReference type="NCBI Taxonomy" id="412755"/>
    <lineage>
        <taxon>unclassified sequences</taxon>
        <taxon>metagenomes</taxon>
        <taxon>ecological metagenomes</taxon>
    </lineage>
</organism>
<comment type="caution">
    <text evidence="1">The sequence shown here is derived from an EMBL/GenBank/DDBJ whole genome shotgun (WGS) entry which is preliminary data.</text>
</comment>
<feature type="non-terminal residue" evidence="1">
    <location>
        <position position="138"/>
    </location>
</feature>
<reference evidence="1" key="1">
    <citation type="journal article" date="2014" name="Front. Microbiol.">
        <title>High frequency of phylogenetically diverse reductive dehalogenase-homologous genes in deep subseafloor sedimentary metagenomes.</title>
        <authorList>
            <person name="Kawai M."/>
            <person name="Futagami T."/>
            <person name="Toyoda A."/>
            <person name="Takaki Y."/>
            <person name="Nishi S."/>
            <person name="Hori S."/>
            <person name="Arai W."/>
            <person name="Tsubouchi T."/>
            <person name="Morono Y."/>
            <person name="Uchiyama I."/>
            <person name="Ito T."/>
            <person name="Fujiyama A."/>
            <person name="Inagaki F."/>
            <person name="Takami H."/>
        </authorList>
    </citation>
    <scope>NUCLEOTIDE SEQUENCE</scope>
    <source>
        <strain evidence="1">Expedition CK06-06</strain>
    </source>
</reference>
<dbReference type="SUPFAM" id="SSF56281">
    <property type="entry name" value="Metallo-hydrolase/oxidoreductase"/>
    <property type="match status" value="1"/>
</dbReference>
<dbReference type="InterPro" id="IPR036866">
    <property type="entry name" value="RibonucZ/Hydroxyglut_hydro"/>
</dbReference>
<evidence type="ECO:0000313" key="1">
    <source>
        <dbReference type="EMBL" id="GAG70598.1"/>
    </source>
</evidence>
<name>X1AD66_9ZZZZ</name>